<dbReference type="PANTHER" id="PTHR45138">
    <property type="entry name" value="REGULATORY COMPONENTS OF SENSORY TRANSDUCTION SYSTEM"/>
    <property type="match status" value="1"/>
</dbReference>
<dbReference type="InterPro" id="IPR043128">
    <property type="entry name" value="Rev_trsase/Diguanyl_cyclase"/>
</dbReference>
<gene>
    <name evidence="4" type="ORF">HY3_09300</name>
</gene>
<dbReference type="NCBIfam" id="TIGR00254">
    <property type="entry name" value="GGDEF"/>
    <property type="match status" value="1"/>
</dbReference>
<dbReference type="GO" id="GO:0005886">
    <property type="term" value="C:plasma membrane"/>
    <property type="evidence" value="ECO:0007669"/>
    <property type="project" value="TreeGrafter"/>
</dbReference>
<dbReference type="InterPro" id="IPR029787">
    <property type="entry name" value="Nucleotide_cyclase"/>
</dbReference>
<dbReference type="eggNOG" id="COG3706">
    <property type="taxonomic scope" value="Bacteria"/>
</dbReference>
<reference evidence="4 5" key="1">
    <citation type="submission" date="2013-04" db="EMBL/GenBank/DDBJ databases">
        <title>Hyphomonas sp. T24B3 Genome Sequencing.</title>
        <authorList>
            <person name="Lai Q."/>
            <person name="Shao Z."/>
        </authorList>
    </citation>
    <scope>NUCLEOTIDE SEQUENCE [LARGE SCALE GENOMIC DNA]</scope>
    <source>
        <strain evidence="4 5">T24B3</strain>
    </source>
</reference>
<dbReference type="Gene3D" id="3.30.70.270">
    <property type="match status" value="1"/>
</dbReference>
<evidence type="ECO:0000259" key="3">
    <source>
        <dbReference type="PROSITE" id="PS50887"/>
    </source>
</evidence>
<proteinExistence type="predicted"/>
<accession>A0A062TVZ4</accession>
<keyword evidence="5" id="KW-1185">Reference proteome</keyword>
<dbReference type="SMART" id="SM00267">
    <property type="entry name" value="GGDEF"/>
    <property type="match status" value="1"/>
</dbReference>
<evidence type="ECO:0000256" key="1">
    <source>
        <dbReference type="ARBA" id="ARBA00012528"/>
    </source>
</evidence>
<comment type="caution">
    <text evidence="4">The sequence shown here is derived from an EMBL/GenBank/DDBJ whole genome shotgun (WGS) entry which is preliminary data.</text>
</comment>
<dbReference type="EC" id="2.7.7.65" evidence="1"/>
<protein>
    <recommendedName>
        <fullName evidence="1">diguanylate cyclase</fullName>
        <ecNumber evidence="1">2.7.7.65</ecNumber>
    </recommendedName>
</protein>
<dbReference type="GO" id="GO:1902201">
    <property type="term" value="P:negative regulation of bacterial-type flagellum-dependent cell motility"/>
    <property type="evidence" value="ECO:0007669"/>
    <property type="project" value="TreeGrafter"/>
</dbReference>
<feature type="domain" description="GGDEF" evidence="3">
    <location>
        <begin position="217"/>
        <end position="352"/>
    </location>
</feature>
<dbReference type="InterPro" id="IPR050469">
    <property type="entry name" value="Diguanylate_Cyclase"/>
</dbReference>
<name>A0A062TVZ4_9PROT</name>
<dbReference type="Pfam" id="PF00990">
    <property type="entry name" value="GGDEF"/>
    <property type="match status" value="1"/>
</dbReference>
<dbReference type="AlphaFoldDB" id="A0A062TVZ4"/>
<dbReference type="GO" id="GO:0052621">
    <property type="term" value="F:diguanylate cyclase activity"/>
    <property type="evidence" value="ECO:0007669"/>
    <property type="project" value="UniProtKB-EC"/>
</dbReference>
<evidence type="ECO:0000256" key="2">
    <source>
        <dbReference type="ARBA" id="ARBA00034247"/>
    </source>
</evidence>
<dbReference type="EMBL" id="AWFB01000007">
    <property type="protein sequence ID" value="RAN35030.1"/>
    <property type="molecule type" value="Genomic_DNA"/>
</dbReference>
<evidence type="ECO:0000313" key="4">
    <source>
        <dbReference type="EMBL" id="RAN35030.1"/>
    </source>
</evidence>
<dbReference type="PROSITE" id="PS50887">
    <property type="entry name" value="GGDEF"/>
    <property type="match status" value="1"/>
</dbReference>
<dbReference type="SUPFAM" id="SSF55073">
    <property type="entry name" value="Nucleotide cyclase"/>
    <property type="match status" value="1"/>
</dbReference>
<dbReference type="GO" id="GO:0043709">
    <property type="term" value="P:cell adhesion involved in single-species biofilm formation"/>
    <property type="evidence" value="ECO:0007669"/>
    <property type="project" value="TreeGrafter"/>
</dbReference>
<comment type="catalytic activity">
    <reaction evidence="2">
        <text>2 GTP = 3',3'-c-di-GMP + 2 diphosphate</text>
        <dbReference type="Rhea" id="RHEA:24898"/>
        <dbReference type="ChEBI" id="CHEBI:33019"/>
        <dbReference type="ChEBI" id="CHEBI:37565"/>
        <dbReference type="ChEBI" id="CHEBI:58805"/>
        <dbReference type="EC" id="2.7.7.65"/>
    </reaction>
</comment>
<dbReference type="PANTHER" id="PTHR45138:SF9">
    <property type="entry name" value="DIGUANYLATE CYCLASE DGCM-RELATED"/>
    <property type="match status" value="1"/>
</dbReference>
<evidence type="ECO:0000313" key="5">
    <source>
        <dbReference type="Proteomes" id="UP000249123"/>
    </source>
</evidence>
<dbReference type="STRING" id="1280941.HY2_09170"/>
<dbReference type="CDD" id="cd01949">
    <property type="entry name" value="GGDEF"/>
    <property type="match status" value="1"/>
</dbReference>
<dbReference type="RefSeq" id="WP_034824732.1">
    <property type="nucleotide sequence ID" value="NZ_AWFA01000007.1"/>
</dbReference>
<sequence>MSDTKAPVFSCPEEQKVFSRVYKYADMATRLMEEFKTPPFPNTYALMYAYAAGENDDIALIVDEMLEKGDLSPYEIDNVYSRHLCPMQDQAKREKIGQRVDEQISSVLDLVGTGVENSDQFENVLKQIGNGIGESTSLDQLSAAITNLMSENQRMANQSRKLNEGLKESREQIELLRRELEDVRNESMRDPLTTVHNRRAFDMKLVAELEVAQKNGSHLCLAIADLDHFKRVNDSFGHRIGDEVLKIFAAIISENIKGQDLVARYGGEEFAIILPATDIQSAAQLIDRIRLQTFQRKLVLKGSKKPLGDVSASFGIAQFVPGMTPADLVELADQRLYLAKSQGRNRVQAEGLKTSAA</sequence>
<dbReference type="Proteomes" id="UP000249123">
    <property type="component" value="Unassembled WGS sequence"/>
</dbReference>
<dbReference type="OrthoDB" id="9812260at2"/>
<organism evidence="4 5">
    <name type="scientific">Hyphomonas pacifica</name>
    <dbReference type="NCBI Taxonomy" id="1280941"/>
    <lineage>
        <taxon>Bacteria</taxon>
        <taxon>Pseudomonadati</taxon>
        <taxon>Pseudomonadota</taxon>
        <taxon>Alphaproteobacteria</taxon>
        <taxon>Hyphomonadales</taxon>
        <taxon>Hyphomonadaceae</taxon>
        <taxon>Hyphomonas</taxon>
    </lineage>
</organism>
<dbReference type="InterPro" id="IPR000160">
    <property type="entry name" value="GGDEF_dom"/>
</dbReference>
<dbReference type="FunFam" id="3.30.70.270:FF:000001">
    <property type="entry name" value="Diguanylate cyclase domain protein"/>
    <property type="match status" value="1"/>
</dbReference>